<evidence type="ECO:0000256" key="2">
    <source>
        <dbReference type="ARBA" id="ARBA00022723"/>
    </source>
</evidence>
<keyword evidence="2" id="KW-0479">Metal-binding</keyword>
<protein>
    <recommendedName>
        <fullName evidence="7">Metallo-beta-lactamase domain-containing protein</fullName>
    </recommendedName>
</protein>
<reference evidence="5" key="1">
    <citation type="submission" date="2023-02" db="EMBL/GenBank/DDBJ databases">
        <authorList>
            <person name="Palmer J.M."/>
        </authorList>
    </citation>
    <scope>NUCLEOTIDE SEQUENCE</scope>
    <source>
        <strain evidence="5">FW57</strain>
    </source>
</reference>
<dbReference type="InterPro" id="IPR036866">
    <property type="entry name" value="RibonucZ/Hydroxyglut_hydro"/>
</dbReference>
<keyword evidence="6" id="KW-1185">Reference proteome</keyword>
<sequence>MAENTQSAPELGIPSSPNTVNVSIIDTTATIRGCSAHLFLSPPVKGYDWLGDPVFLLLVQHPGLNRSVLFDLGIRKDWQNLSPNVLSRIKALGWKLNVEKDVRDIIDEAGLDAGNVEAIIWSSHRFDHVGNPSTFPSTTSLIVGPGFKTMLPGYPTNPNSPILESDLANRQVIELDFDTGISGNNTYQTLVIGRFRALDYFGDGSFYLLDSPGHTVGHISALARVTSSPPSFVLLTGGAIHHSGEIRPSKYRPLPANIIPDPFAPDPHPLESHYGRPGAVFDSLFAARGRPACGPVFEPARGQRMDESFHHDVDELVRTLEKLQEADAHDNVFIAATHDDELLDHVVFFPDGTMNAFVKNGWLKRVRWGFLKDFASAVGRRDHGIGRRHWDPQAELRGVMKDLRAK</sequence>
<evidence type="ECO:0000256" key="3">
    <source>
        <dbReference type="ARBA" id="ARBA00022801"/>
    </source>
</evidence>
<dbReference type="PANTHER" id="PTHR42978">
    <property type="entry name" value="QUORUM-QUENCHING LACTONASE YTNP-RELATED-RELATED"/>
    <property type="match status" value="1"/>
</dbReference>
<evidence type="ECO:0000313" key="5">
    <source>
        <dbReference type="EMBL" id="KAG7285701.1"/>
    </source>
</evidence>
<dbReference type="GO" id="GO:0016787">
    <property type="term" value="F:hydrolase activity"/>
    <property type="evidence" value="ECO:0007669"/>
    <property type="project" value="UniProtKB-KW"/>
</dbReference>
<dbReference type="GO" id="GO:0046872">
    <property type="term" value="F:metal ion binding"/>
    <property type="evidence" value="ECO:0007669"/>
    <property type="project" value="UniProtKB-KW"/>
</dbReference>
<dbReference type="EMBL" id="JAHCVI010000004">
    <property type="protein sequence ID" value="KAG7285701.1"/>
    <property type="molecule type" value="Genomic_DNA"/>
</dbReference>
<gene>
    <name evidence="5" type="ORF">NEMBOFW57_007994</name>
</gene>
<comment type="caution">
    <text evidence="5">The sequence shown here is derived from an EMBL/GenBank/DDBJ whole genome shotgun (WGS) entry which is preliminary data.</text>
</comment>
<comment type="similarity">
    <text evidence="1">Belongs to the metallo-beta-lactamase superfamily.</text>
</comment>
<evidence type="ECO:0000313" key="6">
    <source>
        <dbReference type="Proteomes" id="UP001197093"/>
    </source>
</evidence>
<keyword evidence="3" id="KW-0378">Hydrolase</keyword>
<dbReference type="SUPFAM" id="SSF56281">
    <property type="entry name" value="Metallo-hydrolase/oxidoreductase"/>
    <property type="match status" value="1"/>
</dbReference>
<organism evidence="5 6">
    <name type="scientific">Staphylotrichum longicolle</name>
    <dbReference type="NCBI Taxonomy" id="669026"/>
    <lineage>
        <taxon>Eukaryota</taxon>
        <taxon>Fungi</taxon>
        <taxon>Dikarya</taxon>
        <taxon>Ascomycota</taxon>
        <taxon>Pezizomycotina</taxon>
        <taxon>Sordariomycetes</taxon>
        <taxon>Sordariomycetidae</taxon>
        <taxon>Sordariales</taxon>
        <taxon>Chaetomiaceae</taxon>
        <taxon>Staphylotrichum</taxon>
    </lineage>
</organism>
<dbReference type="CDD" id="cd07730">
    <property type="entry name" value="metallo-hydrolase-like_MBL-fold"/>
    <property type="match status" value="1"/>
</dbReference>
<dbReference type="PANTHER" id="PTHR42978:SF5">
    <property type="entry name" value="METALLO-BETA-LACTAMASE DOMAIN-CONTAINING PROTEIN"/>
    <property type="match status" value="1"/>
</dbReference>
<evidence type="ECO:0000256" key="4">
    <source>
        <dbReference type="ARBA" id="ARBA00022833"/>
    </source>
</evidence>
<dbReference type="Gene3D" id="3.60.15.10">
    <property type="entry name" value="Ribonuclease Z/Hydroxyacylglutathione hydrolase-like"/>
    <property type="match status" value="1"/>
</dbReference>
<accession>A0AAD4EQI0</accession>
<evidence type="ECO:0008006" key="7">
    <source>
        <dbReference type="Google" id="ProtNLM"/>
    </source>
</evidence>
<keyword evidence="4" id="KW-0862">Zinc</keyword>
<evidence type="ECO:0000256" key="1">
    <source>
        <dbReference type="ARBA" id="ARBA00007749"/>
    </source>
</evidence>
<dbReference type="AlphaFoldDB" id="A0AAD4EQI0"/>
<proteinExistence type="inferred from homology"/>
<name>A0AAD4EQI0_9PEZI</name>
<dbReference type="Proteomes" id="UP001197093">
    <property type="component" value="Unassembled WGS sequence"/>
</dbReference>
<dbReference type="InterPro" id="IPR051013">
    <property type="entry name" value="MBL_superfamily_lactonases"/>
</dbReference>